<keyword evidence="2 5" id="KW-0963">Cytoplasm</keyword>
<feature type="modified residue" description="O-(pantetheine 4'-phosphoryl)serine" evidence="5">
    <location>
        <position position="37"/>
    </location>
</feature>
<keyword evidence="7" id="KW-0436">Ligase</keyword>
<comment type="function">
    <text evidence="5">Carrier protein involved in the D-alanylation of lipoteichoic acid (LTA). The loading of thioester-linked D-alanine onto DltC is catalyzed by D-alanine--D-alanyl carrier protein ligase DltA. The DltC-carried D-alanyl group is further transferred to cell membrane phosphatidylglycerol (PG) by forming an ester bond, probably catalyzed by DltD. D-alanylation of LTA plays an important role in modulating the properties of the cell wall in Gram-positive bacteria, influencing the net charge of the cell wall.</text>
</comment>
<dbReference type="NCBIfam" id="TIGR01688">
    <property type="entry name" value="dltC"/>
    <property type="match status" value="1"/>
</dbReference>
<dbReference type="HAMAP" id="MF_00565">
    <property type="entry name" value="DltC"/>
    <property type="match status" value="1"/>
</dbReference>
<comment type="similarity">
    <text evidence="5">Belongs to the DltC family.</text>
</comment>
<evidence type="ECO:0000256" key="4">
    <source>
        <dbReference type="ARBA" id="ARBA00023316"/>
    </source>
</evidence>
<keyword evidence="3 5" id="KW-0597">Phosphoprotein</keyword>
<dbReference type="EMBL" id="JBEGIE010000061">
    <property type="protein sequence ID" value="MEV4913884.1"/>
    <property type="molecule type" value="Genomic_DNA"/>
</dbReference>
<proteinExistence type="inferred from homology"/>
<dbReference type="InterPro" id="IPR009081">
    <property type="entry name" value="PP-bd_ACP"/>
</dbReference>
<dbReference type="RefSeq" id="WP_199640531.1">
    <property type="nucleotide sequence ID" value="NZ_JBEGIE010000061.1"/>
</dbReference>
<evidence type="ECO:0000256" key="2">
    <source>
        <dbReference type="ARBA" id="ARBA00022490"/>
    </source>
</evidence>
<evidence type="ECO:0000313" key="8">
    <source>
        <dbReference type="Proteomes" id="UP001552502"/>
    </source>
</evidence>
<dbReference type="GO" id="GO:0016874">
    <property type="term" value="F:ligase activity"/>
    <property type="evidence" value="ECO:0007669"/>
    <property type="project" value="UniProtKB-KW"/>
</dbReference>
<evidence type="ECO:0000313" key="7">
    <source>
        <dbReference type="EMBL" id="MEV4913884.1"/>
    </source>
</evidence>
<keyword evidence="1 5" id="KW-0596">Phosphopantetheine</keyword>
<feature type="domain" description="Carrier" evidence="6">
    <location>
        <begin position="2"/>
        <end position="79"/>
    </location>
</feature>
<evidence type="ECO:0000256" key="3">
    <source>
        <dbReference type="ARBA" id="ARBA00022553"/>
    </source>
</evidence>
<organism evidence="7 8">
    <name type="scientific">Bacillus proteolyticus</name>
    <dbReference type="NCBI Taxonomy" id="2026192"/>
    <lineage>
        <taxon>Bacteria</taxon>
        <taxon>Bacillati</taxon>
        <taxon>Bacillota</taxon>
        <taxon>Bacilli</taxon>
        <taxon>Bacillales</taxon>
        <taxon>Bacillaceae</taxon>
        <taxon>Bacillus</taxon>
        <taxon>Bacillus cereus group</taxon>
    </lineage>
</organism>
<protein>
    <recommendedName>
        <fullName evidence="5">D-alanyl carrier protein</fullName>
        <shortName evidence="5">DCP</shortName>
    </recommendedName>
    <alternativeName>
        <fullName evidence="5">D-alanine--poly(phosphoribitol) ligase subunit 2</fullName>
    </alternativeName>
</protein>
<dbReference type="Pfam" id="PF00550">
    <property type="entry name" value="PP-binding"/>
    <property type="match status" value="1"/>
</dbReference>
<reference evidence="7 8" key="1">
    <citation type="journal article" date="2023" name="Proc. Natl. Acad. Sci. U.S.A.">
        <title>Bacterial tolerance to host-exuded specialized metabolites structures the maize root microbiome.</title>
        <authorList>
            <person name="Thoenen L."/>
            <person name="Giroud C."/>
            <person name="Kreuzer M."/>
            <person name="Waelchli J."/>
            <person name="Gfeller V."/>
            <person name="Deslandes-Herold G."/>
            <person name="Mateo P."/>
            <person name="Robert C.A.M."/>
            <person name="Ahrens C.H."/>
            <person name="Rubio-Somoza I."/>
            <person name="Bruggmann R."/>
            <person name="Erb M."/>
            <person name="Schlaeppi K."/>
        </authorList>
    </citation>
    <scope>NUCLEOTIDE SEQUENCE [LARGE SCALE GENOMIC DNA]</scope>
    <source>
        <strain evidence="7 8">LBA1-1-1.1</strain>
    </source>
</reference>
<dbReference type="InterPro" id="IPR003230">
    <property type="entry name" value="DltC"/>
</dbReference>
<evidence type="ECO:0000256" key="5">
    <source>
        <dbReference type="HAMAP-Rule" id="MF_00565"/>
    </source>
</evidence>
<accession>A0ABV3IHX4</accession>
<name>A0ABV3IHX4_9BACI</name>
<comment type="pathway">
    <text evidence="5">Cell wall biogenesis; lipoteichoic acid biosynthesis.</text>
</comment>
<dbReference type="NCBIfam" id="NF003464">
    <property type="entry name" value="PRK05087.1"/>
    <property type="match status" value="1"/>
</dbReference>
<gene>
    <name evidence="5 7" type="primary">dltC</name>
    <name evidence="7" type="ORF">MRBLBA1_004822</name>
</gene>
<dbReference type="InterPro" id="IPR036736">
    <property type="entry name" value="ACP-like_sf"/>
</dbReference>
<dbReference type="Gene3D" id="1.10.1200.10">
    <property type="entry name" value="ACP-like"/>
    <property type="match status" value="1"/>
</dbReference>
<dbReference type="Proteomes" id="UP001552502">
    <property type="component" value="Unassembled WGS sequence"/>
</dbReference>
<comment type="subcellular location">
    <subcellularLocation>
        <location evidence="5">Cytoplasm</location>
    </subcellularLocation>
</comment>
<evidence type="ECO:0000256" key="1">
    <source>
        <dbReference type="ARBA" id="ARBA00022450"/>
    </source>
</evidence>
<evidence type="ECO:0000259" key="6">
    <source>
        <dbReference type="PROSITE" id="PS50075"/>
    </source>
</evidence>
<keyword evidence="4 5" id="KW-0961">Cell wall biogenesis/degradation</keyword>
<comment type="caution">
    <text evidence="7">The sequence shown here is derived from an EMBL/GenBank/DDBJ whole genome shotgun (WGS) entry which is preliminary data.</text>
</comment>
<comment type="PTM">
    <text evidence="5">4'-phosphopantetheine is transferred from CoA to a specific serine of apo-DCP.</text>
</comment>
<keyword evidence="8" id="KW-1185">Reference proteome</keyword>
<dbReference type="PROSITE" id="PS50075">
    <property type="entry name" value="CARRIER"/>
    <property type="match status" value="1"/>
</dbReference>
<sequence>MSEFNDQVLNILEEVCENDIVKDNPDVQLFEEGVLDSFGTVSLLVEFQERLNIEVSISDFDRDEWATPNLIIKKLKDLR</sequence>
<dbReference type="SUPFAM" id="SSF47336">
    <property type="entry name" value="ACP-like"/>
    <property type="match status" value="1"/>
</dbReference>